<dbReference type="PROSITE" id="PS00460">
    <property type="entry name" value="GLUTATHIONE_PEROXID_1"/>
    <property type="match status" value="1"/>
</dbReference>
<evidence type="ECO:0000256" key="3">
    <source>
        <dbReference type="ARBA" id="ARBA00023002"/>
    </source>
</evidence>
<feature type="domain" description="Thioredoxin" evidence="6">
    <location>
        <begin position="23"/>
        <end position="187"/>
    </location>
</feature>
<sequence>MKQGGSMQRKVLFAIFLFMGFHIYAGAKKMSFHDFKTVSIQGKEVSLSEYKGHPVLVVNVASKCGYTPQYEGLEKIHQSYKDKGLKVVGFPSNDFGGQEPGTESQIAEFCKLNFGVTFDLMKKTKVLGNDKDPVYQFLTENAKEKGDVKWNFEKFLIDKDGKVVHRFPSGTKPESAELKQAIESLLWSV</sequence>
<name>N1W3D4_9LEPT</name>
<dbReference type="PIRSF" id="PIRSF000303">
    <property type="entry name" value="Glutathion_perox"/>
    <property type="match status" value="1"/>
</dbReference>
<dbReference type="Gene3D" id="3.40.30.10">
    <property type="entry name" value="Glutaredoxin"/>
    <property type="match status" value="1"/>
</dbReference>
<dbReference type="CDD" id="cd00340">
    <property type="entry name" value="GSH_Peroxidase"/>
    <property type="match status" value="1"/>
</dbReference>
<dbReference type="InterPro" id="IPR000889">
    <property type="entry name" value="Glutathione_peroxidase"/>
</dbReference>
<reference evidence="7 8" key="1">
    <citation type="submission" date="2013-03" db="EMBL/GenBank/DDBJ databases">
        <authorList>
            <person name="Harkins D.M."/>
            <person name="Durkin A.S."/>
            <person name="Brinkac L.M."/>
            <person name="Haft D.H."/>
            <person name="Selengut J.D."/>
            <person name="Sanka R."/>
            <person name="DePew J."/>
            <person name="Purushe J."/>
            <person name="Galloway R.L."/>
            <person name="Vinetz J.M."/>
            <person name="Sutton G.G."/>
            <person name="Nierman W.C."/>
            <person name="Fouts D.E."/>
        </authorList>
    </citation>
    <scope>NUCLEOTIDE SEQUENCE [LARGE SCALE GENOMIC DNA]</scope>
    <source>
        <strain evidence="7 8">Waz Holland</strain>
    </source>
</reference>
<dbReference type="PROSITE" id="PS51355">
    <property type="entry name" value="GLUTATHIONE_PEROXID_3"/>
    <property type="match status" value="1"/>
</dbReference>
<dbReference type="EMBL" id="AOGY02000027">
    <property type="protein sequence ID" value="EMY70749.1"/>
    <property type="molecule type" value="Genomic_DNA"/>
</dbReference>
<dbReference type="InterPro" id="IPR029759">
    <property type="entry name" value="GPX_AS"/>
</dbReference>
<protein>
    <recommendedName>
        <fullName evidence="5">Glutathione peroxidase</fullName>
    </recommendedName>
</protein>
<dbReference type="FunFam" id="3.40.30.10:FF:000010">
    <property type="entry name" value="Glutathione peroxidase"/>
    <property type="match status" value="1"/>
</dbReference>
<evidence type="ECO:0000313" key="8">
    <source>
        <dbReference type="Proteomes" id="UP000012227"/>
    </source>
</evidence>
<dbReference type="PROSITE" id="PS51352">
    <property type="entry name" value="THIOREDOXIN_2"/>
    <property type="match status" value="1"/>
</dbReference>
<proteinExistence type="inferred from homology"/>
<evidence type="ECO:0000259" key="6">
    <source>
        <dbReference type="PROSITE" id="PS51352"/>
    </source>
</evidence>
<dbReference type="RefSeq" id="WP_002978881.1">
    <property type="nucleotide sequence ID" value="NZ_AOGY02000027.1"/>
</dbReference>
<dbReference type="PANTHER" id="PTHR11592">
    <property type="entry name" value="GLUTATHIONE PEROXIDASE"/>
    <property type="match status" value="1"/>
</dbReference>
<dbReference type="SUPFAM" id="SSF52833">
    <property type="entry name" value="Thioredoxin-like"/>
    <property type="match status" value="1"/>
</dbReference>
<dbReference type="STRING" id="1218591.LEP1GSC199_3966"/>
<evidence type="ECO:0000256" key="5">
    <source>
        <dbReference type="RuleBase" id="RU000499"/>
    </source>
</evidence>
<dbReference type="InterPro" id="IPR036249">
    <property type="entry name" value="Thioredoxin-like_sf"/>
</dbReference>
<dbReference type="GO" id="GO:0034599">
    <property type="term" value="P:cellular response to oxidative stress"/>
    <property type="evidence" value="ECO:0007669"/>
    <property type="project" value="TreeGrafter"/>
</dbReference>
<organism evidence="7 8">
    <name type="scientific">Leptospira vanthielii serovar Holland str. Waz Holland = ATCC 700522</name>
    <dbReference type="NCBI Taxonomy" id="1218591"/>
    <lineage>
        <taxon>Bacteria</taxon>
        <taxon>Pseudomonadati</taxon>
        <taxon>Spirochaetota</taxon>
        <taxon>Spirochaetia</taxon>
        <taxon>Leptospirales</taxon>
        <taxon>Leptospiraceae</taxon>
        <taxon>Leptospira</taxon>
    </lineage>
</organism>
<dbReference type="GO" id="GO:0004601">
    <property type="term" value="F:peroxidase activity"/>
    <property type="evidence" value="ECO:0007669"/>
    <property type="project" value="UniProtKB-KW"/>
</dbReference>
<comment type="similarity">
    <text evidence="1 5">Belongs to the glutathione peroxidase family.</text>
</comment>
<gene>
    <name evidence="7" type="ORF">LEP1GSC199_3966</name>
</gene>
<dbReference type="PANTHER" id="PTHR11592:SF78">
    <property type="entry name" value="GLUTATHIONE PEROXIDASE"/>
    <property type="match status" value="1"/>
</dbReference>
<dbReference type="AlphaFoldDB" id="N1W3D4"/>
<dbReference type="InterPro" id="IPR013766">
    <property type="entry name" value="Thioredoxin_domain"/>
</dbReference>
<evidence type="ECO:0000256" key="1">
    <source>
        <dbReference type="ARBA" id="ARBA00006926"/>
    </source>
</evidence>
<evidence type="ECO:0000256" key="4">
    <source>
        <dbReference type="PIRSR" id="PIRSR000303-1"/>
    </source>
</evidence>
<keyword evidence="2 5" id="KW-0575">Peroxidase</keyword>
<evidence type="ECO:0000256" key="2">
    <source>
        <dbReference type="ARBA" id="ARBA00022559"/>
    </source>
</evidence>
<dbReference type="Pfam" id="PF00255">
    <property type="entry name" value="GSHPx"/>
    <property type="match status" value="1"/>
</dbReference>
<comment type="caution">
    <text evidence="7">The sequence shown here is derived from an EMBL/GenBank/DDBJ whole genome shotgun (WGS) entry which is preliminary data.</text>
</comment>
<accession>N1W3D4</accession>
<dbReference type="PRINTS" id="PR01011">
    <property type="entry name" value="GLUTPROXDASE"/>
</dbReference>
<evidence type="ECO:0000313" key="7">
    <source>
        <dbReference type="EMBL" id="EMY70749.1"/>
    </source>
</evidence>
<feature type="active site" evidence="4">
    <location>
        <position position="64"/>
    </location>
</feature>
<keyword evidence="3 5" id="KW-0560">Oxidoreductase</keyword>
<dbReference type="Proteomes" id="UP000012227">
    <property type="component" value="Unassembled WGS sequence"/>
</dbReference>